<dbReference type="Proteomes" id="UP001060919">
    <property type="component" value="Plasmid pAUEa"/>
</dbReference>
<keyword evidence="1" id="KW-0614">Plasmid</keyword>
<evidence type="ECO:0000313" key="2">
    <source>
        <dbReference type="Proteomes" id="UP001060919"/>
    </source>
</evidence>
<accession>A0A915YLS1</accession>
<geneLocation type="plasmid" evidence="1 2">
    <name>pAUEa</name>
</geneLocation>
<reference evidence="1" key="1">
    <citation type="submission" date="2022-09" db="EMBL/GenBank/DDBJ databases">
        <title>Aureispira anguillicida sp. nov., isolated from Leptocephalus of Japanese eel Anguilla japonica.</title>
        <authorList>
            <person name="Yuasa K."/>
            <person name="Mekata T."/>
            <person name="Ikunari K."/>
        </authorList>
    </citation>
    <scope>NUCLEOTIDE SEQUENCE</scope>
    <source>
        <strain evidence="1">EL160426</strain>
        <plasmid evidence="1">pAUEa</plasmid>
    </source>
</reference>
<name>A0A915YLS1_9BACT</name>
<keyword evidence="2" id="KW-1185">Reference proteome</keyword>
<protein>
    <submittedName>
        <fullName evidence="1">Uncharacterized protein</fullName>
    </submittedName>
</protein>
<proteinExistence type="predicted"/>
<sequence length="538" mass="62280">MRNLHYLFLLFLLPTLSIGQGKFDYTVSEPFRVIDARYKTYASKKGQTLAIKKDGKDIYMQHFDAVKMKEIQRKKISDLPKGYVIENISWFKDKLYCYYSLWDKKNTTEQLFVREIDFENCQFKAKEKRIVAVKGKLTGAPMFSMGFGGFSFRVESTPKFDFLYSKDKSKLLVQYRRKPEKKRDAINHDIIGMFVFNNDLEKLSGSDIEMPYTEKKMDNIDYSVDAEGNAYILAKVRPDGSDKNTKKDKKDKAPNYHIELFKVAPKTKKIKITKIQLKDKFINGIWLFESDKKEMLCAGYYNKNNYATADGIFVFKLDKEGGINDKIFHEIPVEILNQYTTSRTQKKNEKKEKKGKAEFSSLVMDKLVIQKDGSIILMGEQYYVVVTYDSKGRARYTYHYNDILVSKISPDGKLAWMRKLPKRQTGGRGQGSLSYKHMSMGGNHYFVFLDNIKNLDLGLDERPARHMDGLGGFFTAYKVPDGNGKVSKVSIFDTKDVKDGLKIYQFSVDRILEVSSDEFIMEAYKKGKEDVMIKVKVK</sequence>
<dbReference type="KEGG" id="aup:AsAng_0063560"/>
<organism evidence="1 2">
    <name type="scientific">Aureispira anguillae</name>
    <dbReference type="NCBI Taxonomy" id="2864201"/>
    <lineage>
        <taxon>Bacteria</taxon>
        <taxon>Pseudomonadati</taxon>
        <taxon>Bacteroidota</taxon>
        <taxon>Saprospiria</taxon>
        <taxon>Saprospirales</taxon>
        <taxon>Saprospiraceae</taxon>
        <taxon>Aureispira</taxon>
    </lineage>
</organism>
<gene>
    <name evidence="1" type="ORF">AsAng_0063560</name>
</gene>
<dbReference type="RefSeq" id="WP_264793644.1">
    <property type="nucleotide sequence ID" value="NZ_AP026868.1"/>
</dbReference>
<dbReference type="AlphaFoldDB" id="A0A915YLS1"/>
<evidence type="ECO:0000313" key="1">
    <source>
        <dbReference type="EMBL" id="BDS15572.1"/>
    </source>
</evidence>
<dbReference type="EMBL" id="AP026868">
    <property type="protein sequence ID" value="BDS15572.1"/>
    <property type="molecule type" value="Genomic_DNA"/>
</dbReference>